<dbReference type="Gene3D" id="2.40.50.1020">
    <property type="entry name" value="LytTr DNA-binding domain"/>
    <property type="match status" value="1"/>
</dbReference>
<dbReference type="Proteomes" id="UP000240971">
    <property type="component" value="Unassembled WGS sequence"/>
</dbReference>
<dbReference type="EMBL" id="PYAW01000007">
    <property type="protein sequence ID" value="PSL43875.1"/>
    <property type="molecule type" value="Genomic_DNA"/>
</dbReference>
<dbReference type="AlphaFoldDB" id="A0A2P8HCC4"/>
<evidence type="ECO:0000259" key="3">
    <source>
        <dbReference type="PROSITE" id="PS50930"/>
    </source>
</evidence>
<feature type="domain" description="HTH LytTR-type" evidence="3">
    <location>
        <begin position="138"/>
        <end position="237"/>
    </location>
</feature>
<comment type="caution">
    <text evidence="4">The sequence shown here is derived from an EMBL/GenBank/DDBJ whole genome shotgun (WGS) entry which is preliminary data.</text>
</comment>
<proteinExistence type="predicted"/>
<feature type="domain" description="Response regulatory" evidence="2">
    <location>
        <begin position="4"/>
        <end position="115"/>
    </location>
</feature>
<dbReference type="Pfam" id="PF04397">
    <property type="entry name" value="LytTR"/>
    <property type="match status" value="1"/>
</dbReference>
<protein>
    <submittedName>
        <fullName evidence="4">LytTR family two component transcriptional regulator</fullName>
    </submittedName>
</protein>
<dbReference type="GO" id="GO:0000156">
    <property type="term" value="F:phosphorelay response regulator activity"/>
    <property type="evidence" value="ECO:0007669"/>
    <property type="project" value="InterPro"/>
</dbReference>
<dbReference type="InterPro" id="IPR007492">
    <property type="entry name" value="LytTR_DNA-bd_dom"/>
</dbReference>
<keyword evidence="5" id="KW-1185">Reference proteome</keyword>
<dbReference type="GO" id="GO:0003677">
    <property type="term" value="F:DNA binding"/>
    <property type="evidence" value="ECO:0007669"/>
    <property type="project" value="InterPro"/>
</dbReference>
<dbReference type="SUPFAM" id="SSF52172">
    <property type="entry name" value="CheY-like"/>
    <property type="match status" value="1"/>
</dbReference>
<accession>A0A2P8HCC4</accession>
<dbReference type="InterPro" id="IPR046947">
    <property type="entry name" value="LytR-like"/>
</dbReference>
<dbReference type="PANTHER" id="PTHR37299">
    <property type="entry name" value="TRANSCRIPTIONAL REGULATOR-RELATED"/>
    <property type="match status" value="1"/>
</dbReference>
<dbReference type="InterPro" id="IPR001789">
    <property type="entry name" value="Sig_transdc_resp-reg_receiver"/>
</dbReference>
<dbReference type="Pfam" id="PF00072">
    <property type="entry name" value="Response_reg"/>
    <property type="match status" value="1"/>
</dbReference>
<evidence type="ECO:0000313" key="4">
    <source>
        <dbReference type="EMBL" id="PSL43875.1"/>
    </source>
</evidence>
<reference evidence="4 5" key="1">
    <citation type="submission" date="2018-03" db="EMBL/GenBank/DDBJ databases">
        <title>Genomic Encyclopedia of Archaeal and Bacterial Type Strains, Phase II (KMG-II): from individual species to whole genera.</title>
        <authorList>
            <person name="Goeker M."/>
        </authorList>
    </citation>
    <scope>NUCLEOTIDE SEQUENCE [LARGE SCALE GENOMIC DNA]</scope>
    <source>
        <strain evidence="4 5">DSM 24859</strain>
    </source>
</reference>
<dbReference type="PROSITE" id="PS50110">
    <property type="entry name" value="RESPONSE_REGULATORY"/>
    <property type="match status" value="1"/>
</dbReference>
<evidence type="ECO:0000259" key="2">
    <source>
        <dbReference type="PROSITE" id="PS50110"/>
    </source>
</evidence>
<feature type="modified residue" description="4-aspartylphosphate" evidence="1">
    <location>
        <position position="55"/>
    </location>
</feature>
<gene>
    <name evidence="4" type="ORF">CLV51_107186</name>
</gene>
<sequence length="249" mass="28800">MKYTCLVIEDNIIERDLLEMYLDKINILEIKAICKHAAEAFKILSTTKVDIIFSDIDMPDISGIELLKGLRNPPIFIFITSHPEYAAESFELDVMDFIPKPVSIERFIKSVNKAIEHLDLRKKVQTLASEQKSDPDFFFIKDSKGYARINYEEVIYMESFGDFSKLHTFDGHTYTALINLKNFILQLPGFFVRVHKQYLINFNKIMSVSTHEIILESGANIPLSPSYREELLQLINNRTLNRIAKNSDI</sequence>
<dbReference type="SMART" id="SM00448">
    <property type="entry name" value="REC"/>
    <property type="match status" value="1"/>
</dbReference>
<dbReference type="PANTHER" id="PTHR37299:SF1">
    <property type="entry name" value="STAGE 0 SPORULATION PROTEIN A HOMOLOG"/>
    <property type="match status" value="1"/>
</dbReference>
<dbReference type="InterPro" id="IPR011006">
    <property type="entry name" value="CheY-like_superfamily"/>
</dbReference>
<evidence type="ECO:0000313" key="5">
    <source>
        <dbReference type="Proteomes" id="UP000240971"/>
    </source>
</evidence>
<organism evidence="4 5">
    <name type="scientific">Chitinophaga niastensis</name>
    <dbReference type="NCBI Taxonomy" id="536980"/>
    <lineage>
        <taxon>Bacteria</taxon>
        <taxon>Pseudomonadati</taxon>
        <taxon>Bacteroidota</taxon>
        <taxon>Chitinophagia</taxon>
        <taxon>Chitinophagales</taxon>
        <taxon>Chitinophagaceae</taxon>
        <taxon>Chitinophaga</taxon>
    </lineage>
</organism>
<evidence type="ECO:0000256" key="1">
    <source>
        <dbReference type="PROSITE-ProRule" id="PRU00169"/>
    </source>
</evidence>
<dbReference type="SMART" id="SM00850">
    <property type="entry name" value="LytTR"/>
    <property type="match status" value="1"/>
</dbReference>
<keyword evidence="1" id="KW-0597">Phosphoprotein</keyword>
<dbReference type="Gene3D" id="3.40.50.2300">
    <property type="match status" value="1"/>
</dbReference>
<dbReference type="RefSeq" id="WP_106530842.1">
    <property type="nucleotide sequence ID" value="NZ_PYAW01000007.1"/>
</dbReference>
<name>A0A2P8HCC4_CHINA</name>
<dbReference type="PROSITE" id="PS50930">
    <property type="entry name" value="HTH_LYTTR"/>
    <property type="match status" value="1"/>
</dbReference>